<dbReference type="PANTHER" id="PTHR43445:SF3">
    <property type="entry name" value="UDP-N-ACETYLMURAMATE--L-ALANINE LIGASE"/>
    <property type="match status" value="1"/>
</dbReference>
<keyword evidence="11 14" id="KW-0131">Cell cycle</keyword>
<evidence type="ECO:0000256" key="14">
    <source>
        <dbReference type="HAMAP-Rule" id="MF_00046"/>
    </source>
</evidence>
<keyword evidence="10 14" id="KW-0573">Peptidoglycan synthesis</keyword>
<keyword evidence="8 14" id="KW-0067">ATP-binding</keyword>
<feature type="domain" description="Mur ligase N-terminal catalytic" evidence="15">
    <location>
        <begin position="9"/>
        <end position="107"/>
    </location>
</feature>
<dbReference type="Gene3D" id="3.40.50.720">
    <property type="entry name" value="NAD(P)-binding Rossmann-like Domain"/>
    <property type="match status" value="1"/>
</dbReference>
<dbReference type="NCBIfam" id="TIGR01082">
    <property type="entry name" value="murC"/>
    <property type="match status" value="1"/>
</dbReference>
<evidence type="ECO:0000256" key="7">
    <source>
        <dbReference type="ARBA" id="ARBA00022741"/>
    </source>
</evidence>
<dbReference type="Gene3D" id="3.40.1190.10">
    <property type="entry name" value="Mur-like, catalytic domain"/>
    <property type="match status" value="1"/>
</dbReference>
<evidence type="ECO:0000259" key="17">
    <source>
        <dbReference type="Pfam" id="PF08245"/>
    </source>
</evidence>
<dbReference type="GO" id="GO:0008763">
    <property type="term" value="F:UDP-N-acetylmuramate-L-alanine ligase activity"/>
    <property type="evidence" value="ECO:0007669"/>
    <property type="project" value="UniProtKB-UniRule"/>
</dbReference>
<dbReference type="UniPathway" id="UPA00219"/>
<dbReference type="Pfam" id="PF08245">
    <property type="entry name" value="Mur_ligase_M"/>
    <property type="match status" value="1"/>
</dbReference>
<evidence type="ECO:0000256" key="3">
    <source>
        <dbReference type="ARBA" id="ARBA00012211"/>
    </source>
</evidence>
<evidence type="ECO:0000256" key="2">
    <source>
        <dbReference type="ARBA" id="ARBA00004752"/>
    </source>
</evidence>
<comment type="catalytic activity">
    <reaction evidence="13 14">
        <text>UDP-N-acetyl-alpha-D-muramate + L-alanine + ATP = UDP-N-acetyl-alpha-D-muramoyl-L-alanine + ADP + phosphate + H(+)</text>
        <dbReference type="Rhea" id="RHEA:23372"/>
        <dbReference type="ChEBI" id="CHEBI:15378"/>
        <dbReference type="ChEBI" id="CHEBI:30616"/>
        <dbReference type="ChEBI" id="CHEBI:43474"/>
        <dbReference type="ChEBI" id="CHEBI:57972"/>
        <dbReference type="ChEBI" id="CHEBI:70757"/>
        <dbReference type="ChEBI" id="CHEBI:83898"/>
        <dbReference type="ChEBI" id="CHEBI:456216"/>
        <dbReference type="EC" id="6.3.2.8"/>
    </reaction>
</comment>
<dbReference type="GO" id="GO:0008360">
    <property type="term" value="P:regulation of cell shape"/>
    <property type="evidence" value="ECO:0007669"/>
    <property type="project" value="UniProtKB-KW"/>
</dbReference>
<dbReference type="GO" id="GO:0005737">
    <property type="term" value="C:cytoplasm"/>
    <property type="evidence" value="ECO:0007669"/>
    <property type="project" value="UniProtKB-SubCell"/>
</dbReference>
<evidence type="ECO:0000256" key="13">
    <source>
        <dbReference type="ARBA" id="ARBA00047833"/>
    </source>
</evidence>
<dbReference type="Pfam" id="PF02875">
    <property type="entry name" value="Mur_ligase_C"/>
    <property type="match status" value="1"/>
</dbReference>
<feature type="binding site" evidence="14">
    <location>
        <begin position="113"/>
        <end position="119"/>
    </location>
    <ligand>
        <name>ATP</name>
        <dbReference type="ChEBI" id="CHEBI:30616"/>
    </ligand>
</feature>
<comment type="similarity">
    <text evidence="14">Belongs to the MurCDEF family.</text>
</comment>
<evidence type="ECO:0000256" key="8">
    <source>
        <dbReference type="ARBA" id="ARBA00022840"/>
    </source>
</evidence>
<dbReference type="EMBL" id="DTMM01000113">
    <property type="protein sequence ID" value="HFT93457.1"/>
    <property type="molecule type" value="Genomic_DNA"/>
</dbReference>
<gene>
    <name evidence="14" type="primary">murC</name>
    <name evidence="18" type="ORF">ENX03_05860</name>
</gene>
<keyword evidence="4 14" id="KW-0963">Cytoplasm</keyword>
<comment type="function">
    <text evidence="14">Cell wall formation.</text>
</comment>
<comment type="caution">
    <text evidence="18">The sequence shown here is derived from an EMBL/GenBank/DDBJ whole genome shotgun (WGS) entry which is preliminary data.</text>
</comment>
<evidence type="ECO:0000256" key="6">
    <source>
        <dbReference type="ARBA" id="ARBA00022618"/>
    </source>
</evidence>
<feature type="domain" description="Mur ligase central" evidence="17">
    <location>
        <begin position="111"/>
        <end position="290"/>
    </location>
</feature>
<dbReference type="InterPro" id="IPR004101">
    <property type="entry name" value="Mur_ligase_C"/>
</dbReference>
<dbReference type="InterPro" id="IPR050061">
    <property type="entry name" value="MurCDEF_pg_biosynth"/>
</dbReference>
<evidence type="ECO:0000256" key="12">
    <source>
        <dbReference type="ARBA" id="ARBA00023316"/>
    </source>
</evidence>
<keyword evidence="7 14" id="KW-0547">Nucleotide-binding</keyword>
<keyword evidence="6 14" id="KW-0132">Cell division</keyword>
<dbReference type="SUPFAM" id="SSF51984">
    <property type="entry name" value="MurCD N-terminal domain"/>
    <property type="match status" value="1"/>
</dbReference>
<dbReference type="InterPro" id="IPR000713">
    <property type="entry name" value="Mur_ligase_N"/>
</dbReference>
<dbReference type="EC" id="6.3.2.8" evidence="3 14"/>
<dbReference type="AlphaFoldDB" id="A0A7C3R4S0"/>
<protein>
    <recommendedName>
        <fullName evidence="3 14">UDP-N-acetylmuramate--L-alanine ligase</fullName>
        <ecNumber evidence="3 14">6.3.2.8</ecNumber>
    </recommendedName>
    <alternativeName>
        <fullName evidence="14">UDP-N-acetylmuramoyl-L-alanine synthetase</fullName>
    </alternativeName>
</protein>
<dbReference type="InterPro" id="IPR036615">
    <property type="entry name" value="Mur_ligase_C_dom_sf"/>
</dbReference>
<evidence type="ECO:0000259" key="16">
    <source>
        <dbReference type="Pfam" id="PF02875"/>
    </source>
</evidence>
<evidence type="ECO:0000256" key="11">
    <source>
        <dbReference type="ARBA" id="ARBA00023306"/>
    </source>
</evidence>
<comment type="subcellular location">
    <subcellularLocation>
        <location evidence="1 14">Cytoplasm</location>
    </subcellularLocation>
</comment>
<reference evidence="18" key="1">
    <citation type="journal article" date="2020" name="mSystems">
        <title>Genome- and Community-Level Interaction Insights into Carbon Utilization and Element Cycling Functions of Hydrothermarchaeota in Hydrothermal Sediment.</title>
        <authorList>
            <person name="Zhou Z."/>
            <person name="Liu Y."/>
            <person name="Xu W."/>
            <person name="Pan J."/>
            <person name="Luo Z.H."/>
            <person name="Li M."/>
        </authorList>
    </citation>
    <scope>NUCLEOTIDE SEQUENCE [LARGE SCALE GENOMIC DNA]</scope>
    <source>
        <strain evidence="18">SpSt-902</strain>
    </source>
</reference>
<evidence type="ECO:0000256" key="10">
    <source>
        <dbReference type="ARBA" id="ARBA00022984"/>
    </source>
</evidence>
<dbReference type="Pfam" id="PF01225">
    <property type="entry name" value="Mur_ligase"/>
    <property type="match status" value="1"/>
</dbReference>
<keyword evidence="12 14" id="KW-0961">Cell wall biogenesis/degradation</keyword>
<dbReference type="GO" id="GO:0071555">
    <property type="term" value="P:cell wall organization"/>
    <property type="evidence" value="ECO:0007669"/>
    <property type="project" value="UniProtKB-KW"/>
</dbReference>
<dbReference type="SUPFAM" id="SSF53244">
    <property type="entry name" value="MurD-like peptide ligases, peptide-binding domain"/>
    <property type="match status" value="1"/>
</dbReference>
<proteinExistence type="inferred from homology"/>
<dbReference type="InterPro" id="IPR005758">
    <property type="entry name" value="UDP-N-AcMur_Ala_ligase_MurC"/>
</dbReference>
<dbReference type="GO" id="GO:0051301">
    <property type="term" value="P:cell division"/>
    <property type="evidence" value="ECO:0007669"/>
    <property type="project" value="UniProtKB-KW"/>
</dbReference>
<dbReference type="GO" id="GO:0009252">
    <property type="term" value="P:peptidoglycan biosynthetic process"/>
    <property type="evidence" value="ECO:0007669"/>
    <property type="project" value="UniProtKB-UniRule"/>
</dbReference>
<evidence type="ECO:0000313" key="18">
    <source>
        <dbReference type="EMBL" id="HFT93457.1"/>
    </source>
</evidence>
<evidence type="ECO:0000259" key="15">
    <source>
        <dbReference type="Pfam" id="PF01225"/>
    </source>
</evidence>
<keyword evidence="5 14" id="KW-0436">Ligase</keyword>
<dbReference type="PANTHER" id="PTHR43445">
    <property type="entry name" value="UDP-N-ACETYLMURAMATE--L-ALANINE LIGASE-RELATED"/>
    <property type="match status" value="1"/>
</dbReference>
<dbReference type="Gene3D" id="3.90.190.20">
    <property type="entry name" value="Mur ligase, C-terminal domain"/>
    <property type="match status" value="1"/>
</dbReference>
<accession>A0A7C3R4S0</accession>
<dbReference type="SUPFAM" id="SSF53623">
    <property type="entry name" value="MurD-like peptide ligases, catalytic domain"/>
    <property type="match status" value="1"/>
</dbReference>
<keyword evidence="9 14" id="KW-0133">Cell shape</keyword>
<dbReference type="InterPro" id="IPR013221">
    <property type="entry name" value="Mur_ligase_cen"/>
</dbReference>
<evidence type="ECO:0000256" key="4">
    <source>
        <dbReference type="ARBA" id="ARBA00022490"/>
    </source>
</evidence>
<evidence type="ECO:0000256" key="5">
    <source>
        <dbReference type="ARBA" id="ARBA00022598"/>
    </source>
</evidence>
<dbReference type="GO" id="GO:0005524">
    <property type="term" value="F:ATP binding"/>
    <property type="evidence" value="ECO:0007669"/>
    <property type="project" value="UniProtKB-UniRule"/>
</dbReference>
<name>A0A7C3R4S0_9BACT</name>
<dbReference type="InterPro" id="IPR036565">
    <property type="entry name" value="Mur-like_cat_sf"/>
</dbReference>
<evidence type="ECO:0000256" key="1">
    <source>
        <dbReference type="ARBA" id="ARBA00004496"/>
    </source>
</evidence>
<organism evidence="18">
    <name type="scientific">Leptospirillum ferriphilum</name>
    <dbReference type="NCBI Taxonomy" id="178606"/>
    <lineage>
        <taxon>Bacteria</taxon>
        <taxon>Pseudomonadati</taxon>
        <taxon>Nitrospirota</taxon>
        <taxon>Nitrospiria</taxon>
        <taxon>Nitrospirales</taxon>
        <taxon>Nitrospiraceae</taxon>
        <taxon>Leptospirillum</taxon>
    </lineage>
</organism>
<feature type="domain" description="Mur ligase C-terminal" evidence="16">
    <location>
        <begin position="312"/>
        <end position="443"/>
    </location>
</feature>
<sequence>MWNDSLKSFHFVGIGGNGMAPVAEILLARGARVTGSDMSQTDLTRRLSELGARVFVGHRTEQVGDVDAVIVSTAITPDNPELMEAIRRKIPVVHRGEALAGIMQDFRGVAVTGSHGKTTTTSMIAHVLMHGGLDPTCVVGGKVPGFGGNARVGKKAFFVAEGDESDGSFLKMTPEVAVVTNIDQEHLDFYRSFDQLKDAFRRFLESVPAKGLAVACLDDPELSKILPSLSIPLMTYGFVPEADVVGFNVSPEGLSTTFSVRMGKKDLGVFTLNVPGLHNVSNALAAIAVAHHFGLDPESTRDALFRFRGVGRRFTDVGEEGGIRVVDDYGHHPTEISATLAAARQAYPDRRLVVAFQPHRFSRTRDLLPRFAAAFRLADVLVMGEIYGAGELPIEGITGERLFREVRAGFGNEAFFAPDQKEMAATLMMILKPGDLLMTMGAGDVTHLGGEILSRLKQSSRVVG</sequence>
<evidence type="ECO:0000256" key="9">
    <source>
        <dbReference type="ARBA" id="ARBA00022960"/>
    </source>
</evidence>
<dbReference type="HAMAP" id="MF_00046">
    <property type="entry name" value="MurC"/>
    <property type="match status" value="1"/>
</dbReference>
<comment type="pathway">
    <text evidence="2 14">Cell wall biogenesis; peptidoglycan biosynthesis.</text>
</comment>